<evidence type="ECO:0000313" key="5">
    <source>
        <dbReference type="EMBL" id="CUN26116.1"/>
    </source>
</evidence>
<dbReference type="Gene3D" id="1.10.10.10">
    <property type="entry name" value="Winged helix-like DNA-binding domain superfamily/Winged helix DNA-binding domain"/>
    <property type="match status" value="1"/>
</dbReference>
<dbReference type="SMART" id="SM00345">
    <property type="entry name" value="HTH_GNTR"/>
    <property type="match status" value="1"/>
</dbReference>
<dbReference type="Proteomes" id="UP000479531">
    <property type="component" value="Unassembled WGS sequence"/>
</dbReference>
<dbReference type="Gene3D" id="1.20.120.530">
    <property type="entry name" value="GntR ligand-binding domain-like"/>
    <property type="match status" value="1"/>
</dbReference>
<dbReference type="SMART" id="SM00895">
    <property type="entry name" value="FCD"/>
    <property type="match status" value="1"/>
</dbReference>
<dbReference type="EMBL" id="QSFP01000017">
    <property type="protein sequence ID" value="RHA65617.1"/>
    <property type="molecule type" value="Genomic_DNA"/>
</dbReference>
<evidence type="ECO:0000313" key="13">
    <source>
        <dbReference type="Proteomes" id="UP000283586"/>
    </source>
</evidence>
<evidence type="ECO:0000256" key="1">
    <source>
        <dbReference type="ARBA" id="ARBA00023015"/>
    </source>
</evidence>
<proteinExistence type="predicted"/>
<evidence type="ECO:0000256" key="3">
    <source>
        <dbReference type="ARBA" id="ARBA00023163"/>
    </source>
</evidence>
<accession>A0A173VHD4</accession>
<dbReference type="InterPro" id="IPR000524">
    <property type="entry name" value="Tscrpt_reg_HTH_GntR"/>
</dbReference>
<dbReference type="PANTHER" id="PTHR43537:SF5">
    <property type="entry name" value="UXU OPERON TRANSCRIPTIONAL REGULATOR"/>
    <property type="match status" value="1"/>
</dbReference>
<dbReference type="GO" id="GO:0003677">
    <property type="term" value="F:DNA binding"/>
    <property type="evidence" value="ECO:0007669"/>
    <property type="project" value="UniProtKB-KW"/>
</dbReference>
<evidence type="ECO:0000313" key="6">
    <source>
        <dbReference type="EMBL" id="MTR85377.1"/>
    </source>
</evidence>
<dbReference type="InterPro" id="IPR008920">
    <property type="entry name" value="TF_FadR/GntR_C"/>
</dbReference>
<dbReference type="InterPro" id="IPR011711">
    <property type="entry name" value="GntR_C"/>
</dbReference>
<dbReference type="Pfam" id="PF00392">
    <property type="entry name" value="GntR"/>
    <property type="match status" value="1"/>
</dbReference>
<organism evidence="5 11">
    <name type="scientific">Roseburia intestinalis</name>
    <dbReference type="NCBI Taxonomy" id="166486"/>
    <lineage>
        <taxon>Bacteria</taxon>
        <taxon>Bacillati</taxon>
        <taxon>Bacillota</taxon>
        <taxon>Clostridia</taxon>
        <taxon>Lachnospirales</taxon>
        <taxon>Lachnospiraceae</taxon>
        <taxon>Roseburia</taxon>
    </lineage>
</organism>
<evidence type="ECO:0000313" key="14">
    <source>
        <dbReference type="Proteomes" id="UP000284465"/>
    </source>
</evidence>
<reference evidence="7 16" key="4">
    <citation type="submission" date="2019-10" db="EMBL/GenBank/DDBJ databases">
        <title>Roseburia spp. ameliorate alcoholic fatty liver via restoration of gut barrier function.</title>
        <authorList>
            <person name="Seo B."/>
            <person name="Ko G."/>
        </authorList>
    </citation>
    <scope>NUCLEOTIDE SEQUENCE [LARGE SCALE GENOMIC DNA]</scope>
    <source>
        <strain evidence="7 16">SNUG30017</strain>
    </source>
</reference>
<reference evidence="6 15" key="3">
    <citation type="journal article" date="2019" name="Nat. Med.">
        <title>A library of human gut bacterial isolates paired with longitudinal multiomics data enables mechanistic microbiome research.</title>
        <authorList>
            <person name="Poyet M."/>
            <person name="Groussin M."/>
            <person name="Gibbons S.M."/>
            <person name="Avila-Pacheco J."/>
            <person name="Jiang X."/>
            <person name="Kearney S.M."/>
            <person name="Perrotta A.R."/>
            <person name="Berdy B."/>
            <person name="Zhao S."/>
            <person name="Lieberman T.D."/>
            <person name="Swanson P.K."/>
            <person name="Smith M."/>
            <person name="Roesemann S."/>
            <person name="Alexander J.E."/>
            <person name="Rich S.A."/>
            <person name="Livny J."/>
            <person name="Vlamakis H."/>
            <person name="Clish C."/>
            <person name="Bullock K."/>
            <person name="Deik A."/>
            <person name="Scott J."/>
            <person name="Pierce K.A."/>
            <person name="Xavier R.J."/>
            <person name="Alm E.J."/>
        </authorList>
    </citation>
    <scope>NUCLEOTIDE SEQUENCE [LARGE SCALE GENOMIC DNA]</scope>
    <source>
        <strain evidence="6 15">BIOML-A1</strain>
    </source>
</reference>
<evidence type="ECO:0000313" key="12">
    <source>
        <dbReference type="Proteomes" id="UP000283513"/>
    </source>
</evidence>
<dbReference type="STRING" id="166486.ERS852572_02959"/>
<reference evidence="12 13" key="2">
    <citation type="submission" date="2018-08" db="EMBL/GenBank/DDBJ databases">
        <title>A genome reference for cultivated species of the human gut microbiota.</title>
        <authorList>
            <person name="Zou Y."/>
            <person name="Xue W."/>
            <person name="Luo G."/>
        </authorList>
    </citation>
    <scope>NUCLEOTIDE SEQUENCE [LARGE SCALE GENOMIC DNA]</scope>
    <source>
        <strain evidence="10 13">AF31-21AC</strain>
        <strain evidence="9 12">AM37-1AC</strain>
        <strain evidence="8 14">AM43-11</strain>
    </source>
</reference>
<reference evidence="5 11" key="1">
    <citation type="submission" date="2015-09" db="EMBL/GenBank/DDBJ databases">
        <authorList>
            <consortium name="Pathogen Informatics"/>
        </authorList>
    </citation>
    <scope>NUCLEOTIDE SEQUENCE [LARGE SCALE GENOMIC DNA]</scope>
    <source>
        <strain evidence="5 11">2789STDY5834960</strain>
    </source>
</reference>
<keyword evidence="2" id="KW-0238">DNA-binding</keyword>
<keyword evidence="1" id="KW-0805">Transcription regulation</keyword>
<gene>
    <name evidence="5" type="primary">pdhR</name>
    <name evidence="9" type="ORF">DW856_15355</name>
    <name evidence="8" type="ORF">DW927_13865</name>
    <name evidence="10" type="ORF">DWZ31_10380</name>
    <name evidence="5" type="ORF">ERS852572_02959</name>
    <name evidence="7" type="ORF">GCK47_09540</name>
    <name evidence="6" type="ORF">GMD50_09935</name>
</gene>
<dbReference type="PANTHER" id="PTHR43537">
    <property type="entry name" value="TRANSCRIPTIONAL REGULATOR, GNTR FAMILY"/>
    <property type="match status" value="1"/>
</dbReference>
<dbReference type="InterPro" id="IPR036390">
    <property type="entry name" value="WH_DNA-bd_sf"/>
</dbReference>
<keyword evidence="5" id="KW-0670">Pyruvate</keyword>
<protein>
    <submittedName>
        <fullName evidence="6">FCD domain-containing protein</fullName>
    </submittedName>
    <submittedName>
        <fullName evidence="8">FadR family transcriptional regulator</fullName>
    </submittedName>
    <submittedName>
        <fullName evidence="5">Pyruvate dehydrogenase complex repressor</fullName>
    </submittedName>
</protein>
<dbReference type="InterPro" id="IPR036388">
    <property type="entry name" value="WH-like_DNA-bd_sf"/>
</dbReference>
<evidence type="ECO:0000313" key="9">
    <source>
        <dbReference type="EMBL" id="RHC14583.1"/>
    </source>
</evidence>
<dbReference type="Pfam" id="PF07729">
    <property type="entry name" value="FCD"/>
    <property type="match status" value="1"/>
</dbReference>
<dbReference type="Proteomes" id="UP000283513">
    <property type="component" value="Unassembled WGS sequence"/>
</dbReference>
<evidence type="ECO:0000313" key="7">
    <source>
        <dbReference type="EMBL" id="MVQ45945.1"/>
    </source>
</evidence>
<dbReference type="Proteomes" id="UP000284465">
    <property type="component" value="Unassembled WGS sequence"/>
</dbReference>
<dbReference type="Proteomes" id="UP000283586">
    <property type="component" value="Unassembled WGS sequence"/>
</dbReference>
<dbReference type="GO" id="GO:0003700">
    <property type="term" value="F:DNA-binding transcription factor activity"/>
    <property type="evidence" value="ECO:0007669"/>
    <property type="project" value="InterPro"/>
</dbReference>
<evidence type="ECO:0000313" key="10">
    <source>
        <dbReference type="EMBL" id="RHN07817.1"/>
    </source>
</evidence>
<evidence type="ECO:0000313" key="11">
    <source>
        <dbReference type="Proteomes" id="UP000095350"/>
    </source>
</evidence>
<dbReference type="SUPFAM" id="SSF48008">
    <property type="entry name" value="GntR ligand-binding domain-like"/>
    <property type="match status" value="1"/>
</dbReference>
<evidence type="ECO:0000256" key="2">
    <source>
        <dbReference type="ARBA" id="ARBA00023125"/>
    </source>
</evidence>
<feature type="domain" description="HTH gntR-type" evidence="4">
    <location>
        <begin position="7"/>
        <end position="75"/>
    </location>
</feature>
<dbReference type="SUPFAM" id="SSF46785">
    <property type="entry name" value="Winged helix' DNA-binding domain"/>
    <property type="match status" value="1"/>
</dbReference>
<dbReference type="GeneID" id="61434976"/>
<dbReference type="PRINTS" id="PR00035">
    <property type="entry name" value="HTHGNTR"/>
</dbReference>
<evidence type="ECO:0000313" key="15">
    <source>
        <dbReference type="Proteomes" id="UP000478483"/>
    </source>
</evidence>
<dbReference type="AlphaFoldDB" id="A0A173VHD4"/>
<dbReference type="EMBL" id="QRQN01000011">
    <property type="protein sequence ID" value="RHN07817.1"/>
    <property type="molecule type" value="Genomic_DNA"/>
</dbReference>
<dbReference type="Proteomes" id="UP000095350">
    <property type="component" value="Unassembled WGS sequence"/>
</dbReference>
<evidence type="ECO:0000259" key="4">
    <source>
        <dbReference type="PROSITE" id="PS50949"/>
    </source>
</evidence>
<evidence type="ECO:0000313" key="16">
    <source>
        <dbReference type="Proteomes" id="UP000479531"/>
    </source>
</evidence>
<evidence type="ECO:0000313" key="8">
    <source>
        <dbReference type="EMBL" id="RHA65617.1"/>
    </source>
</evidence>
<dbReference type="CDD" id="cd07377">
    <property type="entry name" value="WHTH_GntR"/>
    <property type="match status" value="1"/>
</dbReference>
<dbReference type="PaxDb" id="166486-ERS852572_02959"/>
<dbReference type="EMBL" id="CYXZ01000025">
    <property type="protein sequence ID" value="CUN26116.1"/>
    <property type="molecule type" value="Genomic_DNA"/>
</dbReference>
<dbReference type="RefSeq" id="WP_006857388.1">
    <property type="nucleotide sequence ID" value="NZ_CABIYH010000025.1"/>
</dbReference>
<name>A0A173VHD4_9FIRM</name>
<dbReference type="PROSITE" id="PS50949">
    <property type="entry name" value="HTH_GNTR"/>
    <property type="match status" value="1"/>
</dbReference>
<dbReference type="EMBL" id="QSHO01000015">
    <property type="protein sequence ID" value="RHC14583.1"/>
    <property type="molecule type" value="Genomic_DNA"/>
</dbReference>
<dbReference type="EMBL" id="WNAJ01000010">
    <property type="protein sequence ID" value="MTR85377.1"/>
    <property type="molecule type" value="Genomic_DNA"/>
</dbReference>
<dbReference type="EMBL" id="WGGT01000010">
    <property type="protein sequence ID" value="MVQ45945.1"/>
    <property type="molecule type" value="Genomic_DNA"/>
</dbReference>
<sequence length="234" mass="26510">MEKKSRELLAPHVEEELMDYILHTPVKIGEKLPNEFELAELFGVGRSTVRETVKSLVSKGVLEVRRGSGTYVIGTNRLEDDPLGLSGFTDKYELALDLCNVRLMLEPEIAMLASENATDEEKAELKRLCDEVENLYLAGENHLQKDVEFHTYIARCSKNKVIEKLVPIIQSAVITFVNLTHRQLKDETIDTHRAITDAILNGDSAGAKYAMIMHLNYNRQMILKKQAKAQQKNE</sequence>
<keyword evidence="3" id="KW-0804">Transcription</keyword>
<dbReference type="OrthoDB" id="9799482at2"/>
<dbReference type="Proteomes" id="UP000478483">
    <property type="component" value="Unassembled WGS sequence"/>
</dbReference>